<feature type="transmembrane region" description="Helical" evidence="1">
    <location>
        <begin position="12"/>
        <end position="32"/>
    </location>
</feature>
<organism evidence="2 3">
    <name type="scientific">Metamycoplasma hyosynoviae</name>
    <dbReference type="NCBI Taxonomy" id="29559"/>
    <lineage>
        <taxon>Bacteria</taxon>
        <taxon>Bacillati</taxon>
        <taxon>Mycoplasmatota</taxon>
        <taxon>Mycoplasmoidales</taxon>
        <taxon>Metamycoplasmataceae</taxon>
        <taxon>Metamycoplasma</taxon>
    </lineage>
</organism>
<dbReference type="GeneID" id="75105175"/>
<protein>
    <submittedName>
        <fullName evidence="2">Uncharacterized protein</fullName>
    </submittedName>
</protein>
<dbReference type="Proteomes" id="UP001059349">
    <property type="component" value="Chromosome"/>
</dbReference>
<keyword evidence="1" id="KW-1133">Transmembrane helix</keyword>
<evidence type="ECO:0000313" key="3">
    <source>
        <dbReference type="Proteomes" id="UP001059349"/>
    </source>
</evidence>
<sequence length="76" mass="9104">MQTKNKIKYSSSLILSMIGSEAFKLGTAIYIYKFTNSFWLVSILYLLIQIPTFISYLLNYKITKKEIWNIFFYERI</sequence>
<accession>A0A9Q9BYM8</accession>
<reference evidence="2" key="1">
    <citation type="submission" date="2022-07" db="EMBL/GenBank/DDBJ databases">
        <title>Complete genome of Mycoplasma hyosynoviae B1.</title>
        <authorList>
            <person name="Spergser J."/>
        </authorList>
    </citation>
    <scope>NUCLEOTIDE SEQUENCE</scope>
    <source>
        <strain evidence="2">B1</strain>
    </source>
</reference>
<dbReference type="AlphaFoldDB" id="A0A9Q9BYM8"/>
<dbReference type="RefSeq" id="WP_254735512.1">
    <property type="nucleotide sequence ID" value="NZ_CP101127.1"/>
</dbReference>
<evidence type="ECO:0000256" key="1">
    <source>
        <dbReference type="SAM" id="Phobius"/>
    </source>
</evidence>
<feature type="transmembrane region" description="Helical" evidence="1">
    <location>
        <begin position="38"/>
        <end position="58"/>
    </location>
</feature>
<proteinExistence type="predicted"/>
<keyword evidence="1" id="KW-0472">Membrane</keyword>
<name>A0A9Q9BYM8_9BACT</name>
<evidence type="ECO:0000313" key="2">
    <source>
        <dbReference type="EMBL" id="UTO26257.1"/>
    </source>
</evidence>
<dbReference type="EMBL" id="CP101127">
    <property type="protein sequence ID" value="UTO26257.1"/>
    <property type="molecule type" value="Genomic_DNA"/>
</dbReference>
<gene>
    <name evidence="2" type="ORF">NMG93_01640</name>
</gene>
<keyword evidence="1" id="KW-0812">Transmembrane</keyword>